<feature type="compositionally biased region" description="Basic and acidic residues" evidence="1">
    <location>
        <begin position="78"/>
        <end position="88"/>
    </location>
</feature>
<dbReference type="PANTHER" id="PTHR36368">
    <property type="entry name" value="ATP-DEPENDENT CASEINOLYTIC PROTEASE/CROTONASE FAMILY PROTEIN"/>
    <property type="match status" value="1"/>
</dbReference>
<dbReference type="Proteomes" id="UP001152561">
    <property type="component" value="Unassembled WGS sequence"/>
</dbReference>
<feature type="compositionally biased region" description="Basic and acidic residues" evidence="1">
    <location>
        <begin position="212"/>
        <end position="226"/>
    </location>
</feature>
<protein>
    <submittedName>
        <fullName evidence="2">Uncharacterized protein</fullName>
    </submittedName>
</protein>
<dbReference type="AlphaFoldDB" id="A0A9Q1R6X7"/>
<accession>A0A9Q1R6X7</accession>
<dbReference type="OrthoDB" id="1847229at2759"/>
<reference evidence="3" key="1">
    <citation type="journal article" date="2023" name="Proc. Natl. Acad. Sci. U.S.A.">
        <title>Genomic and structural basis for evolution of tropane alkaloid biosynthesis.</title>
        <authorList>
            <person name="Wanga Y.-J."/>
            <person name="Taina T."/>
            <person name="Yua J.-Y."/>
            <person name="Lia J."/>
            <person name="Xua B."/>
            <person name="Chenc J."/>
            <person name="D'Auriad J.C."/>
            <person name="Huanga J.-P."/>
            <person name="Huanga S.-X."/>
        </authorList>
    </citation>
    <scope>NUCLEOTIDE SEQUENCE [LARGE SCALE GENOMIC DNA]</scope>
    <source>
        <strain evidence="3">cv. KIB-2019</strain>
    </source>
</reference>
<feature type="region of interest" description="Disordered" evidence="1">
    <location>
        <begin position="78"/>
        <end position="119"/>
    </location>
</feature>
<evidence type="ECO:0000313" key="3">
    <source>
        <dbReference type="Proteomes" id="UP001152561"/>
    </source>
</evidence>
<comment type="caution">
    <text evidence="2">The sequence shown here is derived from an EMBL/GenBank/DDBJ whole genome shotgun (WGS) entry which is preliminary data.</text>
</comment>
<proteinExistence type="predicted"/>
<evidence type="ECO:0000313" key="2">
    <source>
        <dbReference type="EMBL" id="KAJ8543527.1"/>
    </source>
</evidence>
<name>A0A9Q1R6X7_9SOLA</name>
<organism evidence="2 3">
    <name type="scientific">Anisodus acutangulus</name>
    <dbReference type="NCBI Taxonomy" id="402998"/>
    <lineage>
        <taxon>Eukaryota</taxon>
        <taxon>Viridiplantae</taxon>
        <taxon>Streptophyta</taxon>
        <taxon>Embryophyta</taxon>
        <taxon>Tracheophyta</taxon>
        <taxon>Spermatophyta</taxon>
        <taxon>Magnoliopsida</taxon>
        <taxon>eudicotyledons</taxon>
        <taxon>Gunneridae</taxon>
        <taxon>Pentapetalae</taxon>
        <taxon>asterids</taxon>
        <taxon>lamiids</taxon>
        <taxon>Solanales</taxon>
        <taxon>Solanaceae</taxon>
        <taxon>Solanoideae</taxon>
        <taxon>Hyoscyameae</taxon>
        <taxon>Anisodus</taxon>
    </lineage>
</organism>
<sequence>MLIFIFLYGLLSEPPDIHNWFSSYVYESPNADTIQDFTLPNHEKELDDKVYMNEYSGSGEPQNLRNSLGTAFIHDDKHEHQAASKDQEADGTENTGVSNEMSRERISQQTPYYKTTQNSKCGSPRYIDMVIKESKTAGKYLETISPEEANCKVSCIINHSSCEGENLYTHSIHRKDSAKNSSKSEDSVEPADDVQSKNSSETSVLSQKLSKRKAEEIMDKENHINDLGENGFRSTRKGRNNQVQNKSPLPRPAAVQSPLSGVTVASNCHKHGLTRKALAETTNLNPSALETTGKWRCPRGLSQILVLL</sequence>
<dbReference type="PANTHER" id="PTHR36368:SF1">
    <property type="entry name" value="ATP-DEPENDENT CASEINOLYTIC PROTEASE_CROTONASE FAMILY PROTEIN"/>
    <property type="match status" value="1"/>
</dbReference>
<evidence type="ECO:0000256" key="1">
    <source>
        <dbReference type="SAM" id="MobiDB-lite"/>
    </source>
</evidence>
<feature type="compositionally biased region" description="Basic and acidic residues" evidence="1">
    <location>
        <begin position="174"/>
        <end position="186"/>
    </location>
</feature>
<feature type="compositionally biased region" description="Polar residues" evidence="1">
    <location>
        <begin position="196"/>
        <end position="208"/>
    </location>
</feature>
<feature type="region of interest" description="Disordered" evidence="1">
    <location>
        <begin position="174"/>
        <end position="257"/>
    </location>
</feature>
<dbReference type="EMBL" id="JAJAGQ010000014">
    <property type="protein sequence ID" value="KAJ8543527.1"/>
    <property type="molecule type" value="Genomic_DNA"/>
</dbReference>
<keyword evidence="3" id="KW-1185">Reference proteome</keyword>
<feature type="compositionally biased region" description="Polar residues" evidence="1">
    <location>
        <begin position="107"/>
        <end position="119"/>
    </location>
</feature>
<gene>
    <name evidence="2" type="ORF">K7X08_006050</name>
</gene>